<evidence type="ECO:0000256" key="6">
    <source>
        <dbReference type="ARBA" id="ARBA00023136"/>
    </source>
</evidence>
<evidence type="ECO:0000256" key="8">
    <source>
        <dbReference type="PROSITE-ProRule" id="PRU01360"/>
    </source>
</evidence>
<dbReference type="RefSeq" id="WP_200354483.1">
    <property type="nucleotide sequence ID" value="NZ_JAENIL010000007.1"/>
</dbReference>
<dbReference type="GO" id="GO:0009279">
    <property type="term" value="C:cell outer membrane"/>
    <property type="evidence" value="ECO:0007669"/>
    <property type="project" value="UniProtKB-SubCell"/>
</dbReference>
<evidence type="ECO:0000256" key="1">
    <source>
        <dbReference type="ARBA" id="ARBA00004571"/>
    </source>
</evidence>
<accession>A0A934RW53</accession>
<dbReference type="PANTHER" id="PTHR30069">
    <property type="entry name" value="TONB-DEPENDENT OUTER MEMBRANE RECEPTOR"/>
    <property type="match status" value="1"/>
</dbReference>
<gene>
    <name evidence="13" type="ORF">JIN87_05280</name>
</gene>
<evidence type="ECO:0000256" key="7">
    <source>
        <dbReference type="ARBA" id="ARBA00023237"/>
    </source>
</evidence>
<evidence type="ECO:0000256" key="4">
    <source>
        <dbReference type="ARBA" id="ARBA00022692"/>
    </source>
</evidence>
<comment type="subcellular location">
    <subcellularLocation>
        <location evidence="1 8">Cell outer membrane</location>
        <topology evidence="1 8">Multi-pass membrane protein</topology>
    </subcellularLocation>
</comment>
<keyword evidence="5 9" id="KW-0798">TonB box</keyword>
<keyword evidence="6 8" id="KW-0472">Membrane</keyword>
<keyword evidence="13" id="KW-0675">Receptor</keyword>
<dbReference type="InterPro" id="IPR000531">
    <property type="entry name" value="Beta-barrel_TonB"/>
</dbReference>
<keyword evidence="7 8" id="KW-0998">Cell outer membrane</keyword>
<name>A0A934RW53_9BACT</name>
<evidence type="ECO:0000256" key="5">
    <source>
        <dbReference type="ARBA" id="ARBA00023077"/>
    </source>
</evidence>
<keyword evidence="4 8" id="KW-0812">Transmembrane</keyword>
<dbReference type="GO" id="GO:0015344">
    <property type="term" value="F:siderophore uptake transmembrane transporter activity"/>
    <property type="evidence" value="ECO:0007669"/>
    <property type="project" value="TreeGrafter"/>
</dbReference>
<keyword evidence="2 8" id="KW-0813">Transport</keyword>
<dbReference type="SUPFAM" id="SSF56935">
    <property type="entry name" value="Porins"/>
    <property type="match status" value="1"/>
</dbReference>
<evidence type="ECO:0000313" key="13">
    <source>
        <dbReference type="EMBL" id="MBK1876269.1"/>
    </source>
</evidence>
<protein>
    <submittedName>
        <fullName evidence="13">TonB-dependent receptor</fullName>
    </submittedName>
</protein>
<evidence type="ECO:0000259" key="12">
    <source>
        <dbReference type="Pfam" id="PF07715"/>
    </source>
</evidence>
<comment type="similarity">
    <text evidence="8 9">Belongs to the TonB-dependent receptor family.</text>
</comment>
<keyword evidence="10" id="KW-0732">Signal</keyword>
<dbReference type="PANTHER" id="PTHR30069:SF57">
    <property type="entry name" value="TONB-DEPENDENT RECEPTOR"/>
    <property type="match status" value="1"/>
</dbReference>
<feature type="domain" description="TonB-dependent receptor-like beta-barrel" evidence="11">
    <location>
        <begin position="232"/>
        <end position="683"/>
    </location>
</feature>
<dbReference type="Gene3D" id="2.40.170.20">
    <property type="entry name" value="TonB-dependent receptor, beta-barrel domain"/>
    <property type="match status" value="1"/>
</dbReference>
<dbReference type="GO" id="GO:0044718">
    <property type="term" value="P:siderophore transmembrane transport"/>
    <property type="evidence" value="ECO:0007669"/>
    <property type="project" value="TreeGrafter"/>
</dbReference>
<dbReference type="EMBL" id="JAENIL010000007">
    <property type="protein sequence ID" value="MBK1876269.1"/>
    <property type="molecule type" value="Genomic_DNA"/>
</dbReference>
<feature type="domain" description="TonB-dependent receptor plug" evidence="12">
    <location>
        <begin position="54"/>
        <end position="159"/>
    </location>
</feature>
<feature type="signal peptide" evidence="10">
    <location>
        <begin position="1"/>
        <end position="26"/>
    </location>
</feature>
<dbReference type="InterPro" id="IPR037066">
    <property type="entry name" value="Plug_dom_sf"/>
</dbReference>
<dbReference type="InterPro" id="IPR036942">
    <property type="entry name" value="Beta-barrel_TonB_sf"/>
</dbReference>
<comment type="caution">
    <text evidence="13">The sequence shown here is derived from an EMBL/GenBank/DDBJ whole genome shotgun (WGS) entry which is preliminary data.</text>
</comment>
<evidence type="ECO:0000256" key="9">
    <source>
        <dbReference type="RuleBase" id="RU003357"/>
    </source>
</evidence>
<evidence type="ECO:0000313" key="14">
    <source>
        <dbReference type="Proteomes" id="UP000617628"/>
    </source>
</evidence>
<proteinExistence type="inferred from homology"/>
<evidence type="ECO:0000256" key="10">
    <source>
        <dbReference type="SAM" id="SignalP"/>
    </source>
</evidence>
<organism evidence="13 14">
    <name type="scientific">Pelagicoccus mobilis</name>
    <dbReference type="NCBI Taxonomy" id="415221"/>
    <lineage>
        <taxon>Bacteria</taxon>
        <taxon>Pseudomonadati</taxon>
        <taxon>Verrucomicrobiota</taxon>
        <taxon>Opitutia</taxon>
        <taxon>Puniceicoccales</taxon>
        <taxon>Pelagicoccaceae</taxon>
        <taxon>Pelagicoccus</taxon>
    </lineage>
</organism>
<evidence type="ECO:0000256" key="3">
    <source>
        <dbReference type="ARBA" id="ARBA00022452"/>
    </source>
</evidence>
<dbReference type="PROSITE" id="PS52016">
    <property type="entry name" value="TONB_DEPENDENT_REC_3"/>
    <property type="match status" value="1"/>
</dbReference>
<keyword evidence="3 8" id="KW-1134">Transmembrane beta strand</keyword>
<dbReference type="Pfam" id="PF07715">
    <property type="entry name" value="Plug"/>
    <property type="match status" value="1"/>
</dbReference>
<dbReference type="InterPro" id="IPR012910">
    <property type="entry name" value="Plug_dom"/>
</dbReference>
<dbReference type="Gene3D" id="2.170.130.10">
    <property type="entry name" value="TonB-dependent receptor, plug domain"/>
    <property type="match status" value="1"/>
</dbReference>
<sequence length="719" mass="80242">MPNRTFRSLQATAVSLALAAAASAQSHDEAADSVVELDAYQIVSTGTRSERLAKDAPIRTELIAPDLFLSAGTRDIAAALEYMPGIRSEANCQNCGTAEIKMLGLGAGYNQLLFDSQPLFSGLASVYGIEHIPTAFISRIEVVKGGASSLYGPGAVAGVINILPNEPVVDKQRYDFAYENVDGQDFLSTSLLRDWSSPEGDTAISLYAQFNDNEAVDLNDDGFTEITEKDFYTVGANGWFYPTENGRLSLNYSYSWEERRGGNAFNLLPHEAQITEQLEHDWHRGGLTWESSANDLNYRLSGSVSYVTRDSYYGGVGDVALPGSEGFDASDYQAATDESRLLYGYSDTLRYYLDSLFSKSIGEHHLSWGVQYQIDDVFDEKRDEQDGALLSDGSLADFSGQDPIAAGEFTNLGLFVQDEWMPNPNTTLITGLRTDKHSEIEDWIISPRIALRHTTNEAWTWRASVATGFRAPEIFDEDFHIEILEDPTRTRNANDLSEEKSISYSAGFVWTPAAGENRLQVEGELYRTDLRDTFNVSDIVYTDTDGTAFKLRSNSGSSTVQGIEFNTAYRINNRWQSTIGLTHVDARFDEAQEVLPGIYENRYLETPEWSGVAQLKYENEDFIDLFFGLVYTGPMIAAREVEGTLNESTDDFFVFDITATKHIHLDVFGKTRHIDLMAGIKNVFDERQDDLTSGPDRDTTYFYGPRFPRSFVIRAGMDW</sequence>
<evidence type="ECO:0000256" key="2">
    <source>
        <dbReference type="ARBA" id="ARBA00022448"/>
    </source>
</evidence>
<feature type="chain" id="PRO_5037635557" evidence="10">
    <location>
        <begin position="27"/>
        <end position="719"/>
    </location>
</feature>
<dbReference type="AlphaFoldDB" id="A0A934RW53"/>
<dbReference type="InterPro" id="IPR039426">
    <property type="entry name" value="TonB-dep_rcpt-like"/>
</dbReference>
<keyword evidence="14" id="KW-1185">Reference proteome</keyword>
<dbReference type="Pfam" id="PF00593">
    <property type="entry name" value="TonB_dep_Rec_b-barrel"/>
    <property type="match status" value="1"/>
</dbReference>
<dbReference type="Proteomes" id="UP000617628">
    <property type="component" value="Unassembled WGS sequence"/>
</dbReference>
<reference evidence="13" key="1">
    <citation type="submission" date="2021-01" db="EMBL/GenBank/DDBJ databases">
        <title>Modified the classification status of verrucomicrobia.</title>
        <authorList>
            <person name="Feng X."/>
        </authorList>
    </citation>
    <scope>NUCLEOTIDE SEQUENCE</scope>
    <source>
        <strain evidence="13">KCTC 13126</strain>
    </source>
</reference>
<evidence type="ECO:0000259" key="11">
    <source>
        <dbReference type="Pfam" id="PF00593"/>
    </source>
</evidence>